<dbReference type="SUPFAM" id="SSF82919">
    <property type="entry name" value="Zn-finger domain of Sec23/24"/>
    <property type="match status" value="1"/>
</dbReference>
<feature type="transmembrane region" description="Helical" evidence="2">
    <location>
        <begin position="101"/>
        <end position="119"/>
    </location>
</feature>
<evidence type="ECO:0000313" key="6">
    <source>
        <dbReference type="EMBL" id="KAJ5079953.1"/>
    </source>
</evidence>
<dbReference type="OrthoDB" id="49016at2759"/>
<keyword evidence="2" id="KW-0472">Membrane</keyword>
<evidence type="ECO:0000256" key="2">
    <source>
        <dbReference type="SAM" id="Phobius"/>
    </source>
</evidence>
<dbReference type="GO" id="GO:0000149">
    <property type="term" value="F:SNARE binding"/>
    <property type="evidence" value="ECO:0007669"/>
    <property type="project" value="TreeGrafter"/>
</dbReference>
<dbReference type="GO" id="GO:0008270">
    <property type="term" value="F:zinc ion binding"/>
    <property type="evidence" value="ECO:0007669"/>
    <property type="project" value="InterPro"/>
</dbReference>
<feature type="transmembrane region" description="Helical" evidence="2">
    <location>
        <begin position="126"/>
        <end position="147"/>
    </location>
</feature>
<reference evidence="6" key="1">
    <citation type="submission" date="2022-10" db="EMBL/GenBank/DDBJ databases">
        <title>Novel sulphate-reducing endosymbionts in the free-living metamonad Anaeramoeba.</title>
        <authorList>
            <person name="Jerlstrom-Hultqvist J."/>
            <person name="Cepicka I."/>
            <person name="Gallot-Lavallee L."/>
            <person name="Salas-Leiva D."/>
            <person name="Curtis B.A."/>
            <person name="Zahonova K."/>
            <person name="Pipaliya S."/>
            <person name="Dacks J."/>
            <person name="Roger A.J."/>
        </authorList>
    </citation>
    <scope>NUCLEOTIDE SEQUENCE</scope>
    <source>
        <strain evidence="6">BMAN</strain>
    </source>
</reference>
<dbReference type="Gene3D" id="3.40.50.410">
    <property type="entry name" value="von Willebrand factor, type A domain"/>
    <property type="match status" value="1"/>
</dbReference>
<keyword evidence="2" id="KW-0812">Transmembrane</keyword>
<keyword evidence="7" id="KW-1185">Reference proteome</keyword>
<dbReference type="InterPro" id="IPR012990">
    <property type="entry name" value="Beta-sandwich_Sec23_24"/>
</dbReference>
<evidence type="ECO:0000259" key="4">
    <source>
        <dbReference type="Pfam" id="PF04811"/>
    </source>
</evidence>
<dbReference type="Proteomes" id="UP001149090">
    <property type="component" value="Unassembled WGS sequence"/>
</dbReference>
<feature type="transmembrane region" description="Helical" evidence="2">
    <location>
        <begin position="75"/>
        <end position="95"/>
    </location>
</feature>
<dbReference type="Gene3D" id="1.20.120.730">
    <property type="entry name" value="Sec23/Sec24 helical domain"/>
    <property type="match status" value="1"/>
</dbReference>
<dbReference type="Pfam" id="PF04810">
    <property type="entry name" value="zf-Sec23_Sec24"/>
    <property type="match status" value="1"/>
</dbReference>
<accession>A0A9Q0LVQ7</accession>
<dbReference type="InterPro" id="IPR050550">
    <property type="entry name" value="SEC23_SEC24_subfamily"/>
</dbReference>
<feature type="domain" description="Sec23/Sec24 beta-sandwich" evidence="5">
    <location>
        <begin position="472"/>
        <end position="561"/>
    </location>
</feature>
<comment type="similarity">
    <text evidence="1">Belongs to the SEC23/SEC24 family. SEC24 subfamily.</text>
</comment>
<evidence type="ECO:0000313" key="7">
    <source>
        <dbReference type="Proteomes" id="UP001149090"/>
    </source>
</evidence>
<dbReference type="InterPro" id="IPR036465">
    <property type="entry name" value="vWFA_dom_sf"/>
</dbReference>
<dbReference type="SUPFAM" id="SSF53300">
    <property type="entry name" value="vWA-like"/>
    <property type="match status" value="1"/>
</dbReference>
<feature type="transmembrane region" description="Helical" evidence="2">
    <location>
        <begin position="7"/>
        <end position="37"/>
    </location>
</feature>
<dbReference type="SUPFAM" id="SSF81995">
    <property type="entry name" value="beta-sandwich domain of Sec23/24"/>
    <property type="match status" value="1"/>
</dbReference>
<dbReference type="InterPro" id="IPR036174">
    <property type="entry name" value="Znf_Sec23_Sec24_sf"/>
</dbReference>
<dbReference type="AlphaFoldDB" id="A0A9Q0LVQ7"/>
<feature type="domain" description="Sec23/Sec24 trunk" evidence="4">
    <location>
        <begin position="313"/>
        <end position="471"/>
    </location>
</feature>
<evidence type="ECO:0000256" key="1">
    <source>
        <dbReference type="ARBA" id="ARBA00008334"/>
    </source>
</evidence>
<dbReference type="GO" id="GO:0030127">
    <property type="term" value="C:COPII vesicle coat"/>
    <property type="evidence" value="ECO:0007669"/>
    <property type="project" value="InterPro"/>
</dbReference>
<dbReference type="GO" id="GO:0070971">
    <property type="term" value="C:endoplasmic reticulum exit site"/>
    <property type="evidence" value="ECO:0007669"/>
    <property type="project" value="TreeGrafter"/>
</dbReference>
<dbReference type="GO" id="GO:0006886">
    <property type="term" value="P:intracellular protein transport"/>
    <property type="evidence" value="ECO:0007669"/>
    <property type="project" value="InterPro"/>
</dbReference>
<organism evidence="6 7">
    <name type="scientific">Anaeramoeba ignava</name>
    <name type="common">Anaerobic marine amoeba</name>
    <dbReference type="NCBI Taxonomy" id="1746090"/>
    <lineage>
        <taxon>Eukaryota</taxon>
        <taxon>Metamonada</taxon>
        <taxon>Anaeramoebidae</taxon>
        <taxon>Anaeramoeba</taxon>
    </lineage>
</organism>
<dbReference type="GO" id="GO:0090110">
    <property type="term" value="P:COPII-coated vesicle cargo loading"/>
    <property type="evidence" value="ECO:0007669"/>
    <property type="project" value="TreeGrafter"/>
</dbReference>
<dbReference type="PANTHER" id="PTHR13803">
    <property type="entry name" value="SEC24-RELATED PROTEIN"/>
    <property type="match status" value="1"/>
</dbReference>
<proteinExistence type="inferred from homology"/>
<evidence type="ECO:0000259" key="3">
    <source>
        <dbReference type="Pfam" id="PF04810"/>
    </source>
</evidence>
<dbReference type="InterPro" id="IPR006895">
    <property type="entry name" value="Znf_Sec23_Sec24"/>
</dbReference>
<sequence>MSLFLTFIYALLTLFIRFIYQLLYLNLFITFVYGFVYNFVYKLYKFCLCLFCFIVYNLFMRIYDSKLYFCLFQLYFIKFLFTVLFILCLSIVYGFYLYQFFLLFVYGFILYFIYFLFVYKFCLQWVVLWLFMVVVITLFMALFMGFLNSTHLPFGISIQPFAQFNQNQIQNQNQNQNQNKIPVIDFSENEPIICRRCGGYLSPFSKINEFENNWECSLCKTLNSIPSYYFSILNQNIHQITSNQLIEIIINSNQNINEFKYLFIIEKTQKMIESNIFNLIISSILKIIENQNQNQNQNQFNQNQFNQNQNQNDLFPKKPKCKIGLITFNKSIQIYNFNQNSRFESEIITDIDDIFIPIPESSIFIDIYENEDNKNKLKEYLNIIISSSLNENENDNNFIDDYDKSNHSSFGVAIELGSLILQKSGGKIITFNSTLPNYGKGKFDLNLNSNSNQKEKEKFNFEIENQHYQKLENFMRLRTSQGIKISNVLYGMDEVIMNQNSEIFLPTIDCDQSITFLLEHDSRLKNQTNIYIQFAMIYSNNKQNNEKRKRRIRIFNLELKTSSNLKEIFEKANQEVIISILSKNTAKEIKNYKIEEIKKRIIKKCEK</sequence>
<name>A0A9Q0LVQ7_ANAIG</name>
<dbReference type="Gene3D" id="2.30.30.380">
    <property type="entry name" value="Zn-finger domain of Sec23/24"/>
    <property type="match status" value="1"/>
</dbReference>
<protein>
    <submittedName>
        <fullName evidence="6">Sec24-related protein</fullName>
    </submittedName>
</protein>
<feature type="domain" description="Zinc finger Sec23/Sec24-type" evidence="3">
    <location>
        <begin position="191"/>
        <end position="229"/>
    </location>
</feature>
<dbReference type="InterPro" id="IPR006896">
    <property type="entry name" value="Sec23/24_trunk_dom"/>
</dbReference>
<dbReference type="Pfam" id="PF04811">
    <property type="entry name" value="Sec23_trunk"/>
    <property type="match status" value="1"/>
</dbReference>
<gene>
    <name evidence="6" type="ORF">M0811_14283</name>
</gene>
<feature type="transmembrane region" description="Helical" evidence="2">
    <location>
        <begin position="43"/>
        <end position="63"/>
    </location>
</feature>
<evidence type="ECO:0000259" key="5">
    <source>
        <dbReference type="Pfam" id="PF08033"/>
    </source>
</evidence>
<comment type="caution">
    <text evidence="6">The sequence shown here is derived from an EMBL/GenBank/DDBJ whole genome shotgun (WGS) entry which is preliminary data.</text>
</comment>
<dbReference type="Pfam" id="PF08033">
    <property type="entry name" value="Sec23_BS"/>
    <property type="match status" value="1"/>
</dbReference>
<dbReference type="EMBL" id="JAPDFW010000019">
    <property type="protein sequence ID" value="KAJ5079953.1"/>
    <property type="molecule type" value="Genomic_DNA"/>
</dbReference>
<keyword evidence="2" id="KW-1133">Transmembrane helix</keyword>